<name>A0A1I3B927_9ACTN</name>
<dbReference type="RefSeq" id="WP_092889556.1">
    <property type="nucleotide sequence ID" value="NZ_FOOI01000023.1"/>
</dbReference>
<reference evidence="2 5" key="2">
    <citation type="submission" date="2020-07" db="EMBL/GenBank/DDBJ databases">
        <title>Sequencing the genomes of 1000 actinobacteria strains.</title>
        <authorList>
            <person name="Klenk H.-P."/>
        </authorList>
    </citation>
    <scope>NUCLEOTIDE SEQUENCE [LARGE SCALE GENOMIC DNA]</scope>
    <source>
        <strain evidence="2 5">DSM 45117</strain>
    </source>
</reference>
<sequence length="88" mass="9906">MADGYETGRPTDEIPSGIRTRDEFGEYLLRVLDDYRETGAAEWTNSTLEHFLDGLAAFALARVNDQTEREEPTWQLFAESIAAASGYE</sequence>
<protein>
    <recommendedName>
        <fullName evidence="1">DUF7660 domain-containing protein</fullName>
    </recommendedName>
</protein>
<accession>A0A1I3B927</accession>
<dbReference type="InterPro" id="IPR056077">
    <property type="entry name" value="DUF7660"/>
</dbReference>
<proteinExistence type="predicted"/>
<dbReference type="EMBL" id="JACBZA010000001">
    <property type="protein sequence ID" value="NYH86821.1"/>
    <property type="molecule type" value="Genomic_DNA"/>
</dbReference>
<evidence type="ECO:0000313" key="3">
    <source>
        <dbReference type="EMBL" id="SFH58817.1"/>
    </source>
</evidence>
<evidence type="ECO:0000313" key="2">
    <source>
        <dbReference type="EMBL" id="NYH86821.1"/>
    </source>
</evidence>
<dbReference type="Proteomes" id="UP000533017">
    <property type="component" value="Unassembled WGS sequence"/>
</dbReference>
<dbReference type="EMBL" id="FOOI01000023">
    <property type="protein sequence ID" value="SFH58817.1"/>
    <property type="molecule type" value="Genomic_DNA"/>
</dbReference>
<dbReference type="Proteomes" id="UP000199052">
    <property type="component" value="Unassembled WGS sequence"/>
</dbReference>
<dbReference type="Pfam" id="PF24693">
    <property type="entry name" value="DUF7660"/>
    <property type="match status" value="1"/>
</dbReference>
<keyword evidence="5" id="KW-1185">Reference proteome</keyword>
<reference evidence="3 4" key="1">
    <citation type="submission" date="2016-10" db="EMBL/GenBank/DDBJ databases">
        <authorList>
            <person name="de Groot N.N."/>
        </authorList>
    </citation>
    <scope>NUCLEOTIDE SEQUENCE [LARGE SCALE GENOMIC DNA]</scope>
    <source>
        <strain evidence="3 4">CPCC 202808</strain>
    </source>
</reference>
<dbReference type="OrthoDB" id="1373771at2"/>
<dbReference type="AlphaFoldDB" id="A0A1I3B927"/>
<evidence type="ECO:0000259" key="1">
    <source>
        <dbReference type="Pfam" id="PF24693"/>
    </source>
</evidence>
<evidence type="ECO:0000313" key="4">
    <source>
        <dbReference type="Proteomes" id="UP000199052"/>
    </source>
</evidence>
<evidence type="ECO:0000313" key="5">
    <source>
        <dbReference type="Proteomes" id="UP000533017"/>
    </source>
</evidence>
<organism evidence="3 4">
    <name type="scientific">Actinopolymorpha cephalotaxi</name>
    <dbReference type="NCBI Taxonomy" id="504797"/>
    <lineage>
        <taxon>Bacteria</taxon>
        <taxon>Bacillati</taxon>
        <taxon>Actinomycetota</taxon>
        <taxon>Actinomycetes</taxon>
        <taxon>Propionibacteriales</taxon>
        <taxon>Actinopolymorphaceae</taxon>
        <taxon>Actinopolymorpha</taxon>
    </lineage>
</organism>
<feature type="domain" description="DUF7660" evidence="1">
    <location>
        <begin position="20"/>
        <end position="88"/>
    </location>
</feature>
<gene>
    <name evidence="2" type="ORF">FHR37_005672</name>
    <name evidence="3" type="ORF">SAMN05421678_1232</name>
</gene>